<evidence type="ECO:0000313" key="1">
    <source>
        <dbReference type="EMBL" id="KAH3781557.1"/>
    </source>
</evidence>
<sequence>MVVSVVPLSLWHVLLLGVMLVAKRASALGCRRLAVAAVLEFVDVHEKDPSV</sequence>
<proteinExistence type="predicted"/>
<dbReference type="AlphaFoldDB" id="A0A9D4EJP9"/>
<comment type="caution">
    <text evidence="1">The sequence shown here is derived from an EMBL/GenBank/DDBJ whole genome shotgun (WGS) entry which is preliminary data.</text>
</comment>
<reference evidence="1" key="2">
    <citation type="submission" date="2020-11" db="EMBL/GenBank/DDBJ databases">
        <authorList>
            <person name="McCartney M.A."/>
            <person name="Auch B."/>
            <person name="Kono T."/>
            <person name="Mallez S."/>
            <person name="Becker A."/>
            <person name="Gohl D.M."/>
            <person name="Silverstein K.A.T."/>
            <person name="Koren S."/>
            <person name="Bechman K.B."/>
            <person name="Herman A."/>
            <person name="Abrahante J.E."/>
            <person name="Garbe J."/>
        </authorList>
    </citation>
    <scope>NUCLEOTIDE SEQUENCE</scope>
    <source>
        <strain evidence="1">Duluth1</strain>
        <tissue evidence="1">Whole animal</tissue>
    </source>
</reference>
<evidence type="ECO:0000313" key="2">
    <source>
        <dbReference type="Proteomes" id="UP000828390"/>
    </source>
</evidence>
<dbReference type="Proteomes" id="UP000828390">
    <property type="component" value="Unassembled WGS sequence"/>
</dbReference>
<keyword evidence="2" id="KW-1185">Reference proteome</keyword>
<organism evidence="1 2">
    <name type="scientific">Dreissena polymorpha</name>
    <name type="common">Zebra mussel</name>
    <name type="synonym">Mytilus polymorpha</name>
    <dbReference type="NCBI Taxonomy" id="45954"/>
    <lineage>
        <taxon>Eukaryota</taxon>
        <taxon>Metazoa</taxon>
        <taxon>Spiralia</taxon>
        <taxon>Lophotrochozoa</taxon>
        <taxon>Mollusca</taxon>
        <taxon>Bivalvia</taxon>
        <taxon>Autobranchia</taxon>
        <taxon>Heteroconchia</taxon>
        <taxon>Euheterodonta</taxon>
        <taxon>Imparidentia</taxon>
        <taxon>Neoheterodontei</taxon>
        <taxon>Myida</taxon>
        <taxon>Dreissenoidea</taxon>
        <taxon>Dreissenidae</taxon>
        <taxon>Dreissena</taxon>
    </lineage>
</organism>
<protein>
    <submittedName>
        <fullName evidence="1">Uncharacterized protein</fullName>
    </submittedName>
</protein>
<reference evidence="1" key="1">
    <citation type="journal article" date="2019" name="bioRxiv">
        <title>The Genome of the Zebra Mussel, Dreissena polymorpha: A Resource for Invasive Species Research.</title>
        <authorList>
            <person name="McCartney M.A."/>
            <person name="Auch B."/>
            <person name="Kono T."/>
            <person name="Mallez S."/>
            <person name="Zhang Y."/>
            <person name="Obille A."/>
            <person name="Becker A."/>
            <person name="Abrahante J.E."/>
            <person name="Garbe J."/>
            <person name="Badalamenti J.P."/>
            <person name="Herman A."/>
            <person name="Mangelson H."/>
            <person name="Liachko I."/>
            <person name="Sullivan S."/>
            <person name="Sone E.D."/>
            <person name="Koren S."/>
            <person name="Silverstein K.A.T."/>
            <person name="Beckman K.B."/>
            <person name="Gohl D.M."/>
        </authorList>
    </citation>
    <scope>NUCLEOTIDE SEQUENCE</scope>
    <source>
        <strain evidence="1">Duluth1</strain>
        <tissue evidence="1">Whole animal</tissue>
    </source>
</reference>
<name>A0A9D4EJP9_DREPO</name>
<accession>A0A9D4EJP9</accession>
<gene>
    <name evidence="1" type="ORF">DPMN_159388</name>
</gene>
<dbReference type="EMBL" id="JAIWYP010000008">
    <property type="protein sequence ID" value="KAH3781557.1"/>
    <property type="molecule type" value="Genomic_DNA"/>
</dbReference>